<protein>
    <submittedName>
        <fullName evidence="1">Uncharacterized protein</fullName>
    </submittedName>
</protein>
<gene>
    <name evidence="1" type="ORF">MUO15_09875</name>
</gene>
<dbReference type="RefSeq" id="WP_245035486.1">
    <property type="nucleotide sequence ID" value="NZ_CP095075.1"/>
</dbReference>
<keyword evidence="2" id="KW-1185">Reference proteome</keyword>
<name>A0ABY4HHD5_9BACI</name>
<reference evidence="1" key="1">
    <citation type="submission" date="2022-04" db="EMBL/GenBank/DDBJ databases">
        <title>Halobacillus sp. isolated from saltern.</title>
        <authorList>
            <person name="Won M."/>
            <person name="Lee C.-M."/>
            <person name="Woen H.-Y."/>
            <person name="Kwon S.-W."/>
        </authorList>
    </citation>
    <scope>NUCLEOTIDE SEQUENCE</scope>
    <source>
        <strain evidence="1">SSHM10-5</strain>
    </source>
</reference>
<evidence type="ECO:0000313" key="2">
    <source>
        <dbReference type="Proteomes" id="UP000830326"/>
    </source>
</evidence>
<organism evidence="1 2">
    <name type="scientific">Halobacillus amylolyticus</name>
    <dbReference type="NCBI Taxonomy" id="2932259"/>
    <lineage>
        <taxon>Bacteria</taxon>
        <taxon>Bacillati</taxon>
        <taxon>Bacillota</taxon>
        <taxon>Bacilli</taxon>
        <taxon>Bacillales</taxon>
        <taxon>Bacillaceae</taxon>
        <taxon>Halobacillus</taxon>
    </lineage>
</organism>
<accession>A0ABY4HHD5</accession>
<sequence>MRLVRFLSDLASIISFSPFITEVTGERIGENLKYLKRNEWFQKYLNNDESRKLIVSDKYVRNEIGKLNTKSIKRNPYKNKYQKYVRKVLQKKSQNIEIISG</sequence>
<dbReference type="Proteomes" id="UP000830326">
    <property type="component" value="Chromosome"/>
</dbReference>
<proteinExistence type="predicted"/>
<evidence type="ECO:0000313" key="1">
    <source>
        <dbReference type="EMBL" id="UOR13713.1"/>
    </source>
</evidence>
<dbReference type="EMBL" id="CP095075">
    <property type="protein sequence ID" value="UOR13713.1"/>
    <property type="molecule type" value="Genomic_DNA"/>
</dbReference>